<evidence type="ECO:0000256" key="17">
    <source>
        <dbReference type="ARBA" id="ARBA00023204"/>
    </source>
</evidence>
<dbReference type="SUPFAM" id="SSF52540">
    <property type="entry name" value="P-loop containing nucleoside triphosphate hydrolases"/>
    <property type="match status" value="2"/>
</dbReference>
<dbReference type="GO" id="GO:0006310">
    <property type="term" value="P:DNA recombination"/>
    <property type="evidence" value="ECO:0007669"/>
    <property type="project" value="UniProtKB-UniRule"/>
</dbReference>
<evidence type="ECO:0000256" key="23">
    <source>
        <dbReference type="SAM" id="MobiDB-lite"/>
    </source>
</evidence>
<keyword evidence="18 21" id="KW-0413">Isomerase</keyword>
<reference evidence="25" key="1">
    <citation type="submission" date="2020-12" db="EMBL/GenBank/DDBJ databases">
        <title>Metabolic potential, ecology and presence of endohyphal bacteria is reflected in genomic diversity of Mucoromycotina.</title>
        <authorList>
            <person name="Muszewska A."/>
            <person name="Okrasinska A."/>
            <person name="Steczkiewicz K."/>
            <person name="Drgas O."/>
            <person name="Orlowska M."/>
            <person name="Perlinska-Lenart U."/>
            <person name="Aleksandrzak-Piekarczyk T."/>
            <person name="Szatraj K."/>
            <person name="Zielenkiewicz U."/>
            <person name="Pilsyk S."/>
            <person name="Malc E."/>
            <person name="Mieczkowski P."/>
            <person name="Kruszewska J.S."/>
            <person name="Biernat P."/>
            <person name="Pawlowska J."/>
        </authorList>
    </citation>
    <scope>NUCLEOTIDE SEQUENCE</scope>
    <source>
        <strain evidence="25">WA0000017839</strain>
    </source>
</reference>
<dbReference type="PANTHER" id="PTHR23079">
    <property type="entry name" value="RNA-DEPENDENT RNA POLYMERASE"/>
    <property type="match status" value="1"/>
</dbReference>
<evidence type="ECO:0000256" key="4">
    <source>
        <dbReference type="ARBA" id="ARBA00022484"/>
    </source>
</evidence>
<evidence type="ECO:0000256" key="9">
    <source>
        <dbReference type="ARBA" id="ARBA00022801"/>
    </source>
</evidence>
<dbReference type="GO" id="GO:0031380">
    <property type="term" value="C:nuclear RNA-directed RNA polymerase complex"/>
    <property type="evidence" value="ECO:0007669"/>
    <property type="project" value="TreeGrafter"/>
</dbReference>
<evidence type="ECO:0000313" key="26">
    <source>
        <dbReference type="Proteomes" id="UP000603453"/>
    </source>
</evidence>
<sequence>MSSGHFRNSNNNHRNDNRRGAEHHQQRRGGGGNGRNDRVDYSKCILVQNLNPGTIPPTLKDYFDRFEVVDKVFLTLDDNETLTGSATVTFKQVPRNPHLVGKHRIDGRLVTVEFTKEQPYEHGNSSNRIDAKLHAVSLSMGSFIAPKHYVEEWSTTLDVKYCLKYARREVEIFFSHLGSDYRLNYKFKDVLGDMTVERPENKTILTIPLRYPAMFWKRNYQSDRVTSTSFQVTPRWERVTLIPLTKDVQLATKPKPLTPDPRKDVLDIGNWVVLRLVFQPTRYAVEFEKKLKEAADFDLVPRDLTNLPPVIKVTHAKDLPKPLTHVDRSSYGIPFDVLYMLECIISYRHCSPYNISPEFLALLSKLDENISRGCFDLIMLMKRRVYNPYAFFQRTWDDFGIKLTAQKNIPNHCALLRKVIVTPTHMYIQPPSLETTNRVVRHYKQHADRFMRVQFMDENLSRVGAAQDRLIKEVIYDHIFEVLKKGIVIGTTRFKFLAFSSSQLREQGCWFFAPTPDLTTDMIRSWMGVFSHEKVVAKHAVRMGQCFSSTRPVRILQEDEVALIPDVVHNGFTFSDGVGKISPALAEEVALQMELRTVPSAFQFRLGGAKGVLTVDKSLNDGPVKVQLRPSQIKFQSKHLTLEVIRTSTYIHGFLNRQIITLLSALGVKDEVFMGFMDDMLLDIDRIFQRPEEAVRVLLGNVDNAGTVHSMVPIIQAGFMERRDPYITNLLNLFRISILKDLKKKAKIIVPNGAYLLGVMDETDTLEEGEVFIQIYDNNGTNIHKEIITGEVVVFRNPCFHPGDVRVVKAVDRPSLHHLLDVVVFSSKGFRDIPSMCSGGDLDGDDYTVYWDPKLLPPKKNFPPMDYTAPPSKTVQDVKIHDITSFFVNYITYDNLGQIANAHLATADLSANGARDGKCILLAQLHSEAVDFPKSGMPAKLTEDLIVKTFPDFMQKKDKESYESKKVLGKIFRAIDKSNYKDFQAHLTQEAHYDTRMRVPDMELYIKEARRLRYSYNRDLNSIMNKNGVGTEAEICSGYIIKWIKKGKSKTDFEQHAFTLDAVKAFKKVWRNKFVKEFYDSEKKMDMSQRHFIDAKAAAWYYVTYHPDERRRDSSVEGGFLSFPWCIYEYICDIAKRNTHNKNLDDPALSQPFNEEVLSLAEDRLKEKRGEAFVMSDESEEEEEDKIEYETDDESEDEVTTYRGTTSNTYRITSAAAGVTTAPRRNDNFLVDTGSITNHRPLEAHQSVIAADASAEELARALLGADFEEHVPPAYFKKIINPAAEKASLASIIERNNAVKRTKPTTPLAASNINQPIDLTSDDVNEVIVIPSSPVSSQTISSQSSTGSFNRERTQNEVLTNTSKYNNKGWSAQAKARGPQLSSQNASAEKSEPVRKYERIVIQKTRNVSKPSFDWLGADDIKPYSSNYTPYTLDDPIKKPTINVIHASTQHTSSSPDSTSSSYGKRSYEATDFSRKQWDGDFSRFPSANEKAASFWNDQFSGSKKVKTEDVKPSKNAYMDKRKLGSFASKSYNNKKQETATQEYQPELSDEQQRVLEMVLNENKSLFFTGSAGTGKSVLLRAIIDRLGNRYGSQLAVTASTGIAACNINGCTLHSFSGIGIGKDTAAELINKIRYDNKRARDRWIQTRVLIIDEISMVDAALFDKLDAIAKAIRGNTAPFGGLQLIVTGDFFQLPPVSPDRSSKFAFEANTWPSAITQTVMLSKVFRQKDGTFVQILNEMRLGILSPEAIQKFKSLSRPPLIDDGIKPTELYPLRNEVDESNRKRLLELKGESVIFTAIDTGDSRKMQNCLAPQVMTLKEQAQVMLLKNIDTDLVNGSIGVVVGFVGRGKYTKPEKVARLRTPNRIKETFTEDGEIDMMTPYPVVKFSGGRELVLERETWSVELPGGRDSASRMQIPLMLAWAISIHKSQGQTLDRVKVDLGRVFEKGQAYVALSRATSLDRLQILNFDPKRVMAHPTVTKFYKSLQTI</sequence>
<dbReference type="GO" id="GO:0000723">
    <property type="term" value="P:telomere maintenance"/>
    <property type="evidence" value="ECO:0007669"/>
    <property type="project" value="InterPro"/>
</dbReference>
<keyword evidence="5" id="KW-0808">Transferase</keyword>
<evidence type="ECO:0000256" key="18">
    <source>
        <dbReference type="ARBA" id="ARBA00023235"/>
    </source>
</evidence>
<dbReference type="Gene3D" id="3.30.70.330">
    <property type="match status" value="1"/>
</dbReference>
<dbReference type="HAMAP" id="MF_03176">
    <property type="entry name" value="PIF1"/>
    <property type="match status" value="1"/>
</dbReference>
<evidence type="ECO:0000256" key="14">
    <source>
        <dbReference type="ARBA" id="ARBA00023128"/>
    </source>
</evidence>
<dbReference type="GO" id="GO:0003968">
    <property type="term" value="F:RNA-directed RNA polymerase activity"/>
    <property type="evidence" value="ECO:0007669"/>
    <property type="project" value="UniProtKB-KW"/>
</dbReference>
<evidence type="ECO:0000256" key="21">
    <source>
        <dbReference type="HAMAP-Rule" id="MF_03176"/>
    </source>
</evidence>
<comment type="subcellular location">
    <subcellularLocation>
        <location evidence="2">Nucleus</location>
        <location evidence="2">Nucleolus</location>
    </subcellularLocation>
    <subcellularLocation>
        <location evidence="21">Nucleus</location>
    </subcellularLocation>
    <subcellularLocation>
        <location evidence="21">Mitochondrion</location>
    </subcellularLocation>
</comment>
<dbReference type="PROSITE" id="PS50102">
    <property type="entry name" value="RRM"/>
    <property type="match status" value="1"/>
</dbReference>
<keyword evidence="11 21" id="KW-0067">ATP-binding</keyword>
<dbReference type="GO" id="GO:0016787">
    <property type="term" value="F:hydrolase activity"/>
    <property type="evidence" value="ECO:0007669"/>
    <property type="project" value="UniProtKB-KW"/>
</dbReference>
<keyword evidence="7 21" id="KW-0547">Nucleotide-binding</keyword>
<organism evidence="25 26">
    <name type="scientific">Mucor saturninus</name>
    <dbReference type="NCBI Taxonomy" id="64648"/>
    <lineage>
        <taxon>Eukaryota</taxon>
        <taxon>Fungi</taxon>
        <taxon>Fungi incertae sedis</taxon>
        <taxon>Mucoromycota</taxon>
        <taxon>Mucoromycotina</taxon>
        <taxon>Mucoromycetes</taxon>
        <taxon>Mucorales</taxon>
        <taxon>Mucorineae</taxon>
        <taxon>Mucoraceae</taxon>
        <taxon>Mucor</taxon>
    </lineage>
</organism>
<comment type="similarity">
    <text evidence="21">Belongs to the helicase family. PIF1 subfamily.</text>
</comment>
<evidence type="ECO:0000256" key="22">
    <source>
        <dbReference type="PROSITE-ProRule" id="PRU00176"/>
    </source>
</evidence>
<dbReference type="PANTHER" id="PTHR23079:SF55">
    <property type="entry name" value="RNA-DIRECTED RNA POLYMERASE"/>
    <property type="match status" value="1"/>
</dbReference>
<dbReference type="EC" id="5.6.2.3" evidence="21"/>
<evidence type="ECO:0000256" key="20">
    <source>
        <dbReference type="ARBA" id="ARBA00048744"/>
    </source>
</evidence>
<evidence type="ECO:0000256" key="3">
    <source>
        <dbReference type="ARBA" id="ARBA00005762"/>
    </source>
</evidence>
<keyword evidence="9 21" id="KW-0378">Hydrolase</keyword>
<evidence type="ECO:0000256" key="10">
    <source>
        <dbReference type="ARBA" id="ARBA00022806"/>
    </source>
</evidence>
<evidence type="ECO:0000256" key="5">
    <source>
        <dbReference type="ARBA" id="ARBA00022679"/>
    </source>
</evidence>
<dbReference type="InterPro" id="IPR000504">
    <property type="entry name" value="RRM_dom"/>
</dbReference>
<dbReference type="GO" id="GO:0003697">
    <property type="term" value="F:single-stranded DNA binding"/>
    <property type="evidence" value="ECO:0007669"/>
    <property type="project" value="UniProtKB-ARBA"/>
</dbReference>
<dbReference type="InterPro" id="IPR057596">
    <property type="entry name" value="RDRP_core"/>
</dbReference>
<evidence type="ECO:0000256" key="13">
    <source>
        <dbReference type="ARBA" id="ARBA00023125"/>
    </source>
</evidence>
<comment type="caution">
    <text evidence="25">The sequence shown here is derived from an EMBL/GenBank/DDBJ whole genome shotgun (WGS) entry which is preliminary data.</text>
</comment>
<feature type="compositionally biased region" description="Basic and acidic residues" evidence="23">
    <location>
        <begin position="13"/>
        <end position="24"/>
    </location>
</feature>
<keyword evidence="13 21" id="KW-0238">DNA-binding</keyword>
<evidence type="ECO:0000256" key="2">
    <source>
        <dbReference type="ARBA" id="ARBA00004604"/>
    </source>
</evidence>
<feature type="binding site" evidence="21">
    <location>
        <begin position="1570"/>
        <end position="1577"/>
    </location>
    <ligand>
        <name>ATP</name>
        <dbReference type="ChEBI" id="CHEBI:30616"/>
    </ligand>
</feature>
<dbReference type="Pfam" id="PF05183">
    <property type="entry name" value="RdRP"/>
    <property type="match status" value="1"/>
</dbReference>
<comment type="catalytic activity">
    <reaction evidence="21">
        <text>ATP + H2O = ADP + phosphate + H(+)</text>
        <dbReference type="Rhea" id="RHEA:13065"/>
        <dbReference type="ChEBI" id="CHEBI:15377"/>
        <dbReference type="ChEBI" id="CHEBI:15378"/>
        <dbReference type="ChEBI" id="CHEBI:30616"/>
        <dbReference type="ChEBI" id="CHEBI:43474"/>
        <dbReference type="ChEBI" id="CHEBI:456216"/>
        <dbReference type="EC" id="5.6.2.3"/>
    </reaction>
</comment>
<keyword evidence="19 21" id="KW-0539">Nucleus</keyword>
<feature type="compositionally biased region" description="Acidic residues" evidence="23">
    <location>
        <begin position="1177"/>
        <end position="1197"/>
    </location>
</feature>
<evidence type="ECO:0000256" key="19">
    <source>
        <dbReference type="ARBA" id="ARBA00023242"/>
    </source>
</evidence>
<dbReference type="GO" id="GO:0030422">
    <property type="term" value="P:siRNA processing"/>
    <property type="evidence" value="ECO:0007669"/>
    <property type="project" value="TreeGrafter"/>
</dbReference>
<name>A0A8H7V8V8_9FUNG</name>
<dbReference type="GO" id="GO:0006281">
    <property type="term" value="P:DNA repair"/>
    <property type="evidence" value="ECO:0007669"/>
    <property type="project" value="UniProtKB-UniRule"/>
</dbReference>
<accession>A0A8H7V8V8</accession>
<dbReference type="CDD" id="cd00590">
    <property type="entry name" value="RRM_SF"/>
    <property type="match status" value="1"/>
</dbReference>
<keyword evidence="14 21" id="KW-0496">Mitochondrion</keyword>
<feature type="DNA-binding region" evidence="21">
    <location>
        <begin position="1949"/>
        <end position="1968"/>
    </location>
</feature>
<evidence type="ECO:0000256" key="6">
    <source>
        <dbReference type="ARBA" id="ARBA00022695"/>
    </source>
</evidence>
<evidence type="ECO:0000256" key="7">
    <source>
        <dbReference type="ARBA" id="ARBA00022741"/>
    </source>
</evidence>
<keyword evidence="26" id="KW-1185">Reference proteome</keyword>
<dbReference type="OrthoDB" id="6513042at2759"/>
<feature type="region of interest" description="Disordered" evidence="23">
    <location>
        <begin position="1335"/>
        <end position="1392"/>
    </location>
</feature>
<feature type="compositionally biased region" description="Low complexity" evidence="23">
    <location>
        <begin position="1335"/>
        <end position="1346"/>
    </location>
</feature>
<evidence type="ECO:0000256" key="12">
    <source>
        <dbReference type="ARBA" id="ARBA00022884"/>
    </source>
</evidence>
<feature type="domain" description="RRM" evidence="24">
    <location>
        <begin position="43"/>
        <end position="117"/>
    </location>
</feature>
<dbReference type="Pfam" id="PF26253">
    <property type="entry name" value="RdRP_head"/>
    <property type="match status" value="1"/>
</dbReference>
<dbReference type="GO" id="GO:0005730">
    <property type="term" value="C:nucleolus"/>
    <property type="evidence" value="ECO:0007669"/>
    <property type="project" value="UniProtKB-SubCell"/>
</dbReference>
<dbReference type="InterPro" id="IPR048293">
    <property type="entry name" value="PIF1_RRM3_pfh1"/>
</dbReference>
<dbReference type="CDD" id="cd18809">
    <property type="entry name" value="SF1_C_RecD"/>
    <property type="match status" value="1"/>
</dbReference>
<keyword evidence="10 21" id="KW-0347">Helicase</keyword>
<keyword evidence="6" id="KW-0548">Nucleotidyltransferase</keyword>
<dbReference type="CDD" id="cd18037">
    <property type="entry name" value="DEXSc_Pif1_like"/>
    <property type="match status" value="1"/>
</dbReference>
<feature type="region of interest" description="Disordered" evidence="23">
    <location>
        <begin position="1"/>
        <end position="36"/>
    </location>
</feature>
<dbReference type="EMBL" id="JAEPRD010000014">
    <property type="protein sequence ID" value="KAG2209827.1"/>
    <property type="molecule type" value="Genomic_DNA"/>
</dbReference>
<proteinExistence type="inferred from homology"/>
<feature type="compositionally biased region" description="Polar residues" evidence="23">
    <location>
        <begin position="1356"/>
        <end position="1370"/>
    </location>
</feature>
<comment type="similarity">
    <text evidence="3">Belongs to the RdRP family.</text>
</comment>
<dbReference type="FunFam" id="3.40.50.300:FF:001226">
    <property type="entry name" value="ATP-dependent DNA helicase PIF1"/>
    <property type="match status" value="1"/>
</dbReference>
<evidence type="ECO:0000256" key="11">
    <source>
        <dbReference type="ARBA" id="ARBA00022840"/>
    </source>
</evidence>
<gene>
    <name evidence="21" type="primary">PIF1</name>
    <name evidence="25" type="ORF">INT47_001976</name>
</gene>
<dbReference type="GO" id="GO:0005739">
    <property type="term" value="C:mitochondrion"/>
    <property type="evidence" value="ECO:0007669"/>
    <property type="project" value="UniProtKB-SubCell"/>
</dbReference>
<comment type="function">
    <text evidence="21">DNA-dependent ATPase and 5'-3' DNA helicase required for the maintenance of both mitochondrial and nuclear genome stability.</text>
</comment>
<protein>
    <recommendedName>
        <fullName evidence="21">ATP-dependent DNA helicase PIF1</fullName>
        <ecNumber evidence="21">5.6.2.3</ecNumber>
    </recommendedName>
    <alternativeName>
        <fullName evidence="21">DNA 5'-3' helicase PIF1</fullName>
    </alternativeName>
    <alternativeName>
        <fullName evidence="21">DNA repair and recombination helicase PIF1</fullName>
    </alternativeName>
</protein>
<dbReference type="Pfam" id="PF05970">
    <property type="entry name" value="PIF1"/>
    <property type="match status" value="1"/>
</dbReference>
<dbReference type="GO" id="GO:0043139">
    <property type="term" value="F:5'-3' DNA helicase activity"/>
    <property type="evidence" value="ECO:0007669"/>
    <property type="project" value="UniProtKB-UniRule"/>
</dbReference>
<evidence type="ECO:0000313" key="25">
    <source>
        <dbReference type="EMBL" id="KAG2209827.1"/>
    </source>
</evidence>
<comment type="subunit">
    <text evidence="21">Monomer.</text>
</comment>
<evidence type="ECO:0000256" key="1">
    <source>
        <dbReference type="ARBA" id="ARBA00001946"/>
    </source>
</evidence>
<dbReference type="Gene3D" id="3.40.50.300">
    <property type="entry name" value="P-loop containing nucleotide triphosphate hydrolases"/>
    <property type="match status" value="1"/>
</dbReference>
<keyword evidence="4" id="KW-0696">RNA-directed RNA polymerase</keyword>
<comment type="cofactor">
    <cofactor evidence="1 21">
        <name>Mg(2+)</name>
        <dbReference type="ChEBI" id="CHEBI:18420"/>
    </cofactor>
</comment>
<keyword evidence="17 21" id="KW-0234">DNA repair</keyword>
<feature type="region of interest" description="Disordered" evidence="23">
    <location>
        <begin position="1174"/>
        <end position="1197"/>
    </location>
</feature>
<dbReference type="Pfam" id="PF21530">
    <property type="entry name" value="Pif1_2B_dom"/>
    <property type="match status" value="1"/>
</dbReference>
<dbReference type="Proteomes" id="UP000603453">
    <property type="component" value="Unassembled WGS sequence"/>
</dbReference>
<dbReference type="InterPro" id="IPR027417">
    <property type="entry name" value="P-loop_NTPase"/>
</dbReference>
<dbReference type="GO" id="GO:0003723">
    <property type="term" value="F:RNA binding"/>
    <property type="evidence" value="ECO:0007669"/>
    <property type="project" value="UniProtKB-UniRule"/>
</dbReference>
<dbReference type="SMART" id="SM00382">
    <property type="entry name" value="AAA"/>
    <property type="match status" value="1"/>
</dbReference>
<evidence type="ECO:0000256" key="8">
    <source>
        <dbReference type="ARBA" id="ARBA00022763"/>
    </source>
</evidence>
<keyword evidence="15" id="KW-0943">RNA-mediated gene silencing</keyword>
<dbReference type="InterPro" id="IPR049163">
    <property type="entry name" value="Pif1-like_2B_dom"/>
</dbReference>
<keyword evidence="16 21" id="KW-0233">DNA recombination</keyword>
<comment type="catalytic activity">
    <reaction evidence="20">
        <text>RNA(n) + a ribonucleoside 5'-triphosphate = RNA(n+1) + diphosphate</text>
        <dbReference type="Rhea" id="RHEA:21248"/>
        <dbReference type="Rhea" id="RHEA-COMP:14527"/>
        <dbReference type="Rhea" id="RHEA-COMP:17342"/>
        <dbReference type="ChEBI" id="CHEBI:33019"/>
        <dbReference type="ChEBI" id="CHEBI:61557"/>
        <dbReference type="ChEBI" id="CHEBI:140395"/>
        <dbReference type="EC" id="2.7.7.48"/>
    </reaction>
</comment>
<dbReference type="InterPro" id="IPR007855">
    <property type="entry name" value="RDRP"/>
</dbReference>
<dbReference type="InterPro" id="IPR035979">
    <property type="entry name" value="RBD_domain_sf"/>
</dbReference>
<dbReference type="InterPro" id="IPR003593">
    <property type="entry name" value="AAA+_ATPase"/>
</dbReference>
<dbReference type="InterPro" id="IPR012677">
    <property type="entry name" value="Nucleotide-bd_a/b_plait_sf"/>
</dbReference>
<dbReference type="InterPro" id="IPR010285">
    <property type="entry name" value="DNA_helicase_pif1-like_DEAD"/>
</dbReference>
<dbReference type="SUPFAM" id="SSF54928">
    <property type="entry name" value="RNA-binding domain, RBD"/>
    <property type="match status" value="1"/>
</dbReference>
<keyword evidence="12 22" id="KW-0694">RNA-binding</keyword>
<evidence type="ECO:0000259" key="24">
    <source>
        <dbReference type="PROSITE" id="PS50102"/>
    </source>
</evidence>
<keyword evidence="8 21" id="KW-0227">DNA damage</keyword>
<dbReference type="GO" id="GO:0005524">
    <property type="term" value="F:ATP binding"/>
    <property type="evidence" value="ECO:0007669"/>
    <property type="project" value="UniProtKB-UniRule"/>
</dbReference>
<evidence type="ECO:0000256" key="16">
    <source>
        <dbReference type="ARBA" id="ARBA00023172"/>
    </source>
</evidence>
<dbReference type="InterPro" id="IPR058752">
    <property type="entry name" value="RDRP_C_head"/>
</dbReference>
<evidence type="ECO:0000256" key="15">
    <source>
        <dbReference type="ARBA" id="ARBA00023158"/>
    </source>
</evidence>